<dbReference type="InterPro" id="IPR000626">
    <property type="entry name" value="Ubiquitin-like_dom"/>
</dbReference>
<feature type="compositionally biased region" description="Low complexity" evidence="23">
    <location>
        <begin position="546"/>
        <end position="566"/>
    </location>
</feature>
<dbReference type="PROSITE" id="PS50053">
    <property type="entry name" value="UBIQUITIN_2"/>
    <property type="match status" value="1"/>
</dbReference>
<dbReference type="GO" id="GO:0006325">
    <property type="term" value="P:chromatin organization"/>
    <property type="evidence" value="ECO:0007669"/>
    <property type="project" value="UniProtKB-KW"/>
</dbReference>
<evidence type="ECO:0000256" key="10">
    <source>
        <dbReference type="ARBA" id="ARBA00022703"/>
    </source>
</evidence>
<dbReference type="Pfam" id="PF12057">
    <property type="entry name" value="BAG6"/>
    <property type="match status" value="1"/>
</dbReference>
<feature type="domain" description="Ubiquitin-like" evidence="24">
    <location>
        <begin position="2"/>
        <end position="63"/>
    </location>
</feature>
<feature type="region of interest" description="Disordered" evidence="23">
    <location>
        <begin position="430"/>
        <end position="481"/>
    </location>
</feature>
<comment type="subunit">
    <text evidence="22">Component of the BAG6/BAT3 complex, also named BAT3 complex, at least composed of BAG6, UBL4A and GET4/TRC35. Interacts with GET4; the interaction is direct and localizes BAG6 in the cytosol. Interacts with UBL4A; the interaction is direct and required for UBL4A protein stability. Interacts with AIFM1. Interacts with HSPA2. Interacts with CTCFL. Interacts with p300/EP300. Interacts (via ubiquitin-like domain) with RNF126; required for BAG6-dependent ubiquitination of proteins mislocalized to the cytosol. Interacts (via ubiquitin-like domain) with SGTA; SGTA competes with RNF126 by binding the same region of BAG6, thereby promoting deubiquitination of BAG6-target proteins and rescuing them from degradation. Interacts with ricin A chain. Interacts with VCP and AMFR; both form the VCP/p97-AMFR/gp78 complex. Interacts with SYVN1. Interacts with USP13; the interaction is direct and may mediate UBL4A deubiquitination. Interacts with ZFAND2B. Interacts with KPNA2. Interacts with UBQLN4.</text>
</comment>
<dbReference type="GO" id="GO:0005576">
    <property type="term" value="C:extracellular region"/>
    <property type="evidence" value="ECO:0007669"/>
    <property type="project" value="UniProtKB-SubCell"/>
</dbReference>
<feature type="compositionally biased region" description="Low complexity" evidence="23">
    <location>
        <begin position="445"/>
        <end position="470"/>
    </location>
</feature>
<comment type="caution">
    <text evidence="25">The sequence shown here is derived from an EMBL/GenBank/DDBJ whole genome shotgun (WGS) entry which is preliminary data.</text>
</comment>
<evidence type="ECO:0000256" key="20">
    <source>
        <dbReference type="ARBA" id="ARBA00030033"/>
    </source>
</evidence>
<feature type="compositionally biased region" description="Polar residues" evidence="23">
    <location>
        <begin position="575"/>
        <end position="584"/>
    </location>
</feature>
<keyword evidence="14" id="KW-0391">Immunity</keyword>
<comment type="function">
    <text evidence="21">Involved in DNA damage-induced apoptosis: following DNA damage, accumulates in the nucleus and forms a complex with p300/EP300, enhancing p300/EP300-mediated p53/TP53 acetylation leading to increase p53/TP53 transcriptional activity. When nuclear, may also act as a component of some chromatin regulator complex that regulates histone 3 'Lys-4' dimethylation (H3K4me2).</text>
</comment>
<feature type="region of interest" description="Disordered" evidence="23">
    <location>
        <begin position="677"/>
        <end position="714"/>
    </location>
</feature>
<keyword evidence="13" id="KW-0156">Chromatin regulator</keyword>
<feature type="compositionally biased region" description="Low complexity" evidence="23">
    <location>
        <begin position="585"/>
        <end position="594"/>
    </location>
</feature>
<dbReference type="EMBL" id="JABFTP020000165">
    <property type="protein sequence ID" value="KAL3284010.1"/>
    <property type="molecule type" value="Genomic_DNA"/>
</dbReference>
<evidence type="ECO:0000256" key="17">
    <source>
        <dbReference type="ARBA" id="ARBA00023186"/>
    </source>
</evidence>
<feature type="compositionally biased region" description="Low complexity" evidence="23">
    <location>
        <begin position="383"/>
        <end position="398"/>
    </location>
</feature>
<reference evidence="25 26" key="1">
    <citation type="journal article" date="2021" name="BMC Biol.">
        <title>Horizontally acquired antibacterial genes associated with adaptive radiation of ladybird beetles.</title>
        <authorList>
            <person name="Li H.S."/>
            <person name="Tang X.F."/>
            <person name="Huang Y.H."/>
            <person name="Xu Z.Y."/>
            <person name="Chen M.L."/>
            <person name="Du X.Y."/>
            <person name="Qiu B.Y."/>
            <person name="Chen P.T."/>
            <person name="Zhang W."/>
            <person name="Slipinski A."/>
            <person name="Escalona H.E."/>
            <person name="Waterhouse R.M."/>
            <person name="Zwick A."/>
            <person name="Pang H."/>
        </authorList>
    </citation>
    <scope>NUCLEOTIDE SEQUENCE [LARGE SCALE GENOMIC DNA]</scope>
    <source>
        <strain evidence="25">SYSU2018</strain>
    </source>
</reference>
<evidence type="ECO:0000256" key="11">
    <source>
        <dbReference type="ARBA" id="ARBA00022737"/>
    </source>
</evidence>
<dbReference type="GO" id="GO:0005829">
    <property type="term" value="C:cytosol"/>
    <property type="evidence" value="ECO:0007669"/>
    <property type="project" value="UniProtKB-SubCell"/>
</dbReference>
<evidence type="ECO:0000256" key="9">
    <source>
        <dbReference type="ARBA" id="ARBA00022553"/>
    </source>
</evidence>
<evidence type="ECO:0000256" key="22">
    <source>
        <dbReference type="ARBA" id="ARBA00046936"/>
    </source>
</evidence>
<keyword evidence="17" id="KW-0143">Chaperone</keyword>
<dbReference type="Proteomes" id="UP001516400">
    <property type="component" value="Unassembled WGS sequence"/>
</dbReference>
<dbReference type="GO" id="GO:0005634">
    <property type="term" value="C:nucleus"/>
    <property type="evidence" value="ECO:0007669"/>
    <property type="project" value="UniProtKB-SubCell"/>
</dbReference>
<keyword evidence="16" id="KW-0007">Acetylation</keyword>
<feature type="region of interest" description="Disordered" evidence="23">
    <location>
        <begin position="1024"/>
        <end position="1043"/>
    </location>
</feature>
<feature type="region of interest" description="Disordered" evidence="23">
    <location>
        <begin position="71"/>
        <end position="93"/>
    </location>
</feature>
<keyword evidence="12" id="KW-0221">Differentiation</keyword>
<dbReference type="Pfam" id="PF00240">
    <property type="entry name" value="ubiquitin"/>
    <property type="match status" value="1"/>
</dbReference>
<feature type="compositionally biased region" description="Basic and acidic residues" evidence="23">
    <location>
        <begin position="947"/>
        <end position="964"/>
    </location>
</feature>
<keyword evidence="6" id="KW-0813">Transport</keyword>
<dbReference type="SMART" id="SM00213">
    <property type="entry name" value="UBQ"/>
    <property type="match status" value="1"/>
</dbReference>
<dbReference type="InterPro" id="IPR019954">
    <property type="entry name" value="Ubiquitin_CS"/>
</dbReference>
<dbReference type="FunFam" id="3.10.20.90:FF:000161">
    <property type="entry name" value="Uncharacterized protein, isoform C"/>
    <property type="match status" value="1"/>
</dbReference>
<evidence type="ECO:0000256" key="6">
    <source>
        <dbReference type="ARBA" id="ARBA00022448"/>
    </source>
</evidence>
<feature type="region of interest" description="Disordered" evidence="23">
    <location>
        <begin position="545"/>
        <end position="650"/>
    </location>
</feature>
<keyword evidence="9" id="KW-0597">Phosphoprotein</keyword>
<evidence type="ECO:0000256" key="23">
    <source>
        <dbReference type="SAM" id="MobiDB-lite"/>
    </source>
</evidence>
<evidence type="ECO:0000256" key="18">
    <source>
        <dbReference type="ARBA" id="ARBA00023242"/>
    </source>
</evidence>
<keyword evidence="15" id="KW-0744">Spermatogenesis</keyword>
<dbReference type="GO" id="GO:0007283">
    <property type="term" value="P:spermatogenesis"/>
    <property type="evidence" value="ECO:0007669"/>
    <property type="project" value="UniProtKB-KW"/>
</dbReference>
<evidence type="ECO:0000256" key="3">
    <source>
        <dbReference type="ARBA" id="ARBA00004514"/>
    </source>
</evidence>
<comment type="function">
    <text evidence="1">Released extracellularly via exosomes, it is a ligand of the natural killer/NK cells receptor NCR3 and stimulates NK cells cytotoxicity. It may thereby trigger NK cells cytotoxicity against neighboring tumor cells and immature myeloid dendritic cells (DC).</text>
</comment>
<feature type="region of interest" description="Disordered" evidence="23">
    <location>
        <begin position="214"/>
        <end position="265"/>
    </location>
</feature>
<evidence type="ECO:0000256" key="15">
    <source>
        <dbReference type="ARBA" id="ARBA00022871"/>
    </source>
</evidence>
<dbReference type="GO" id="GO:0002376">
    <property type="term" value="P:immune system process"/>
    <property type="evidence" value="ECO:0007669"/>
    <property type="project" value="UniProtKB-KW"/>
</dbReference>
<dbReference type="PROSITE" id="PS00299">
    <property type="entry name" value="UBIQUITIN_1"/>
    <property type="match status" value="1"/>
</dbReference>
<evidence type="ECO:0000256" key="16">
    <source>
        <dbReference type="ARBA" id="ARBA00022990"/>
    </source>
</evidence>
<organism evidence="25 26">
    <name type="scientific">Cryptolaemus montrouzieri</name>
    <dbReference type="NCBI Taxonomy" id="559131"/>
    <lineage>
        <taxon>Eukaryota</taxon>
        <taxon>Metazoa</taxon>
        <taxon>Ecdysozoa</taxon>
        <taxon>Arthropoda</taxon>
        <taxon>Hexapoda</taxon>
        <taxon>Insecta</taxon>
        <taxon>Pterygota</taxon>
        <taxon>Neoptera</taxon>
        <taxon>Endopterygota</taxon>
        <taxon>Coleoptera</taxon>
        <taxon>Polyphaga</taxon>
        <taxon>Cucujiformia</taxon>
        <taxon>Coccinelloidea</taxon>
        <taxon>Coccinellidae</taxon>
        <taxon>Scymninae</taxon>
        <taxon>Scymnini</taxon>
        <taxon>Cryptolaemus</taxon>
    </lineage>
</organism>
<feature type="region of interest" description="Disordered" evidence="23">
    <location>
        <begin position="371"/>
        <end position="403"/>
    </location>
</feature>
<accession>A0ABD2NZL8</accession>
<feature type="compositionally biased region" description="Low complexity" evidence="23">
    <location>
        <begin position="629"/>
        <end position="643"/>
    </location>
</feature>
<dbReference type="InterPro" id="IPR029071">
    <property type="entry name" value="Ubiquitin-like_domsf"/>
</dbReference>
<evidence type="ECO:0000256" key="8">
    <source>
        <dbReference type="ARBA" id="ARBA00022525"/>
    </source>
</evidence>
<evidence type="ECO:0000256" key="5">
    <source>
        <dbReference type="ARBA" id="ARBA00021614"/>
    </source>
</evidence>
<feature type="compositionally biased region" description="Polar residues" evidence="23">
    <location>
        <begin position="371"/>
        <end position="381"/>
    </location>
</feature>
<evidence type="ECO:0000256" key="21">
    <source>
        <dbReference type="ARBA" id="ARBA00046003"/>
    </source>
</evidence>
<dbReference type="Gene3D" id="3.10.20.90">
    <property type="entry name" value="Phosphatidylinositol 3-kinase Catalytic Subunit, Chain A, domain 1"/>
    <property type="match status" value="1"/>
</dbReference>
<keyword evidence="10" id="KW-0053">Apoptosis</keyword>
<evidence type="ECO:0000256" key="2">
    <source>
        <dbReference type="ARBA" id="ARBA00004123"/>
    </source>
</evidence>
<protein>
    <recommendedName>
        <fullName evidence="5">Large proline-rich protein BAG6</fullName>
    </recommendedName>
    <alternativeName>
        <fullName evidence="20">BCL2-associated athanogene 6</fullName>
    </alternativeName>
    <alternativeName>
        <fullName evidence="19">HLA-B-associated transcript 3</fullName>
    </alternativeName>
</protein>
<dbReference type="SUPFAM" id="SSF54236">
    <property type="entry name" value="Ubiquitin-like"/>
    <property type="match status" value="1"/>
</dbReference>
<keyword evidence="11" id="KW-0677">Repeat</keyword>
<dbReference type="PANTHER" id="PTHR15204:SF0">
    <property type="entry name" value="LARGE PROLINE-RICH PROTEIN BAG6"/>
    <property type="match status" value="1"/>
</dbReference>
<evidence type="ECO:0000256" key="4">
    <source>
        <dbReference type="ARBA" id="ARBA00004550"/>
    </source>
</evidence>
<feature type="compositionally biased region" description="Low complexity" evidence="23">
    <location>
        <begin position="78"/>
        <end position="90"/>
    </location>
</feature>
<dbReference type="GO" id="GO:0030154">
    <property type="term" value="P:cell differentiation"/>
    <property type="evidence" value="ECO:0007669"/>
    <property type="project" value="UniProtKB-KW"/>
</dbReference>
<evidence type="ECO:0000256" key="14">
    <source>
        <dbReference type="ARBA" id="ARBA00022859"/>
    </source>
</evidence>
<dbReference type="InterPro" id="IPR021925">
    <property type="entry name" value="BAG6"/>
</dbReference>
<feature type="compositionally biased region" description="Acidic residues" evidence="23">
    <location>
        <begin position="968"/>
        <end position="977"/>
    </location>
</feature>
<evidence type="ECO:0000256" key="12">
    <source>
        <dbReference type="ARBA" id="ARBA00022782"/>
    </source>
</evidence>
<name>A0ABD2NZL8_9CUCU</name>
<evidence type="ECO:0000256" key="19">
    <source>
        <dbReference type="ARBA" id="ARBA00029739"/>
    </source>
</evidence>
<evidence type="ECO:0000256" key="1">
    <source>
        <dbReference type="ARBA" id="ARBA00002067"/>
    </source>
</evidence>
<keyword evidence="26" id="KW-1185">Reference proteome</keyword>
<keyword evidence="7" id="KW-0963">Cytoplasm</keyword>
<gene>
    <name evidence="25" type="ORF">HHI36_018180</name>
</gene>
<evidence type="ECO:0000313" key="26">
    <source>
        <dbReference type="Proteomes" id="UP001516400"/>
    </source>
</evidence>
<dbReference type="GO" id="GO:0006915">
    <property type="term" value="P:apoptotic process"/>
    <property type="evidence" value="ECO:0007669"/>
    <property type="project" value="UniProtKB-KW"/>
</dbReference>
<feature type="region of interest" description="Disordered" evidence="23">
    <location>
        <begin position="947"/>
        <end position="995"/>
    </location>
</feature>
<sequence>MINLTVKTLDSRNHQFSVEDDITVEQFKQHIADTVNIPAETQRIIYCGRVLQDSSKLNDYDVDGKVVHLVQRPPPSANTPNRSSRSSSPHPQRRVFRGIEHGNTMFLGSVAFPTNLMDSQGIVPPPPTHSHAGSRLNVAKRMLRKAEQIISQLENPNGSTEIPAEDPQEEMTPVIEARVFVPSNGSEPLDQAAILSAVQDYSFLAGQNRRIQANVSRGNSSSTDQTSANAAVGNTSTDSSGEPQAPTSSESSTGFPENGTRTSSMGDLLSRLSQLQLRFAPFLQRYHEFMRDDPVVPPENVVSVQMELNRVSEVMHFLSHAYHSLSDIIVRVRTPPPRPLLCRPILIQHSAVLQTGIPIQVEAQINLSNERSTGAPTSQSALAGEATPPNTTAPTAVPQPFPSQTVPLISTVRVPIPLEIRGIVPSQSGPYVPSSASFVRRETVNPTSEASANNSNTPASSSAPTSTSPSGGRAPPSAATLAASNPEVEFIMEVTPEGITIDSLETAIIGSNQADDLLRGALNGQQTPNLIQSIMQMAGQFINRRTATPGTDTPSTTQQSSATSAPPLTPTPPTQNSQARGNNQTHPTSSTHTRSTSRPHVHLQQQTMQGGFDPFLPCNSHHVPRRRPVQVQQQPSTTSTPRTDQSRAAEIAQDATSQLNSLMNSIVNTIRTTYQMRAPAASEQTESSPVHSGAGEGNARPSAESVPSAPPADQIPVFGSNNMSDLLRNGPTLAQIMQQLPPDVSDDEDESVIADFVALLTRNLTLGDMASLNGGSIAPLSRITTEIQNFFVDTLLNGSRTREAIDSAVERVLNEMQPFLETLTQIPMRDDIDIESSVRRLLRARLPPLLQLSSRLADQPENLRLLVDQFVSAVKEFWALALHACADGLQGVEEIMGIVSARYMHGIPADLQETTLLTTRRYMCQLMANLNVPLAAIEAHIVRKSDNAQRNETADPVCHPKEESNAIESEEPMEIEDASASANVTSPTPPQEEVAEPLPNVVIGSEPWHNQVPADWVPIITRDTQRQKKQHSQPPFSDAYLSGMPSKRRKLVHGAKGRQGLPLPQIIAESVRRAVTATGLSSVAPLEVVAQAAGSSSDIQTAYRGLLKSSVQAGLKDNNEFTPERFPNATNYFGRL</sequence>
<evidence type="ECO:0000259" key="24">
    <source>
        <dbReference type="PROSITE" id="PS50053"/>
    </source>
</evidence>
<keyword evidence="18" id="KW-0539">Nucleus</keyword>
<keyword evidence="8" id="KW-0964">Secreted</keyword>
<evidence type="ECO:0000256" key="13">
    <source>
        <dbReference type="ARBA" id="ARBA00022853"/>
    </source>
</evidence>
<dbReference type="PANTHER" id="PTHR15204">
    <property type="entry name" value="LARGE PROLINE-RICH PROTEIN BAG6"/>
    <property type="match status" value="1"/>
</dbReference>
<dbReference type="CDD" id="cd01809">
    <property type="entry name" value="Ubl_BAG6"/>
    <property type="match status" value="1"/>
</dbReference>
<evidence type="ECO:0000256" key="7">
    <source>
        <dbReference type="ARBA" id="ARBA00022490"/>
    </source>
</evidence>
<evidence type="ECO:0000313" key="25">
    <source>
        <dbReference type="EMBL" id="KAL3284010.1"/>
    </source>
</evidence>
<dbReference type="AlphaFoldDB" id="A0ABD2NZL8"/>
<comment type="subcellular location">
    <subcellularLocation>
        <location evidence="3">Cytoplasm</location>
        <location evidence="3">Cytosol</location>
    </subcellularLocation>
    <subcellularLocation>
        <location evidence="2">Nucleus</location>
    </subcellularLocation>
    <subcellularLocation>
        <location evidence="4">Secreted</location>
        <location evidence="4">Extracellular exosome</location>
    </subcellularLocation>
</comment>
<proteinExistence type="predicted"/>